<comment type="caution">
    <text evidence="2">The sequence shown here is derived from an EMBL/GenBank/DDBJ whole genome shotgun (WGS) entry which is preliminary data.</text>
</comment>
<sequence length="168" mass="19405">MKKLHFIVVVSAVLFLHSCKKYDANGKEIKEYEELSKANFLLGEWEKKDSIGVLKENWIAIDDSTFTGTSYFIINEKDTIHRESMELMQDGDYLIYRTTIKGENKDESVPFQKMEEKDSLLVFTNPKHEYPNKISYQLNKDKSVKTTISGIIKGKKSSETYTISQATE</sequence>
<evidence type="ECO:0000313" key="2">
    <source>
        <dbReference type="EMBL" id="KGD68647.1"/>
    </source>
</evidence>
<keyword evidence="3" id="KW-1185">Reference proteome</keyword>
<reference evidence="2 3" key="1">
    <citation type="submission" date="2014-09" db="EMBL/GenBank/DDBJ databases">
        <title>Whole Genome Shotgun of Flavobacterium aquatile LMG 4008.</title>
        <authorList>
            <person name="Gale A.N."/>
            <person name="Pipes S.E."/>
            <person name="Newman J.D."/>
        </authorList>
    </citation>
    <scope>NUCLEOTIDE SEQUENCE [LARGE SCALE GENOMIC DNA]</scope>
    <source>
        <strain evidence="2 3">LMG 4008</strain>
    </source>
</reference>
<dbReference type="EMBL" id="JRHH01000002">
    <property type="protein sequence ID" value="KGD68647.1"/>
    <property type="molecule type" value="Genomic_DNA"/>
</dbReference>
<dbReference type="eggNOG" id="COG2350">
    <property type="taxonomic scope" value="Bacteria"/>
</dbReference>
<organism evidence="2 3">
    <name type="scientific">Flavobacterium aquatile LMG 4008 = ATCC 11947</name>
    <dbReference type="NCBI Taxonomy" id="1453498"/>
    <lineage>
        <taxon>Bacteria</taxon>
        <taxon>Pseudomonadati</taxon>
        <taxon>Bacteroidota</taxon>
        <taxon>Flavobacteriia</taxon>
        <taxon>Flavobacteriales</taxon>
        <taxon>Flavobacteriaceae</taxon>
        <taxon>Flavobacterium</taxon>
    </lineage>
</organism>
<name>A0A095SVP9_9FLAO</name>
<feature type="domain" description="DUF6265" evidence="1">
    <location>
        <begin position="39"/>
        <end position="149"/>
    </location>
</feature>
<protein>
    <recommendedName>
        <fullName evidence="1">DUF6265 domain-containing protein</fullName>
    </recommendedName>
</protein>
<evidence type="ECO:0000313" key="3">
    <source>
        <dbReference type="Proteomes" id="UP000029554"/>
    </source>
</evidence>
<gene>
    <name evidence="2" type="ORF">LG45_03090</name>
</gene>
<dbReference type="Proteomes" id="UP000029554">
    <property type="component" value="Unassembled WGS sequence"/>
</dbReference>
<dbReference type="STRING" id="1453498.LG45_03090"/>
<accession>A0A095SVP9</accession>
<evidence type="ECO:0000259" key="1">
    <source>
        <dbReference type="Pfam" id="PF19780"/>
    </source>
</evidence>
<dbReference type="Pfam" id="PF19780">
    <property type="entry name" value="DUF6265"/>
    <property type="match status" value="1"/>
</dbReference>
<dbReference type="AlphaFoldDB" id="A0A095SVP9"/>
<dbReference type="OrthoDB" id="5382295at2"/>
<dbReference type="InterPro" id="IPR046232">
    <property type="entry name" value="DUF6265"/>
</dbReference>
<proteinExistence type="predicted"/>
<dbReference type="RefSeq" id="WP_035124305.1">
    <property type="nucleotide sequence ID" value="NZ_JRHH01000002.1"/>
</dbReference>